<name>W4VJY1_9BACI</name>
<dbReference type="AlphaFoldDB" id="W4VJY1"/>
<protein>
    <submittedName>
        <fullName evidence="2">Uncharacterized protein</fullName>
    </submittedName>
</protein>
<keyword evidence="1" id="KW-0812">Transmembrane</keyword>
<comment type="caution">
    <text evidence="2">The sequence shown here is derived from an EMBL/GenBank/DDBJ whole genome shotgun (WGS) entry which is preliminary data.</text>
</comment>
<gene>
    <name evidence="2" type="ORF">JCM21714_2176</name>
</gene>
<dbReference type="RefSeq" id="WP_035723256.1">
    <property type="nucleotide sequence ID" value="NZ_BAVS01000009.1"/>
</dbReference>
<accession>W4VJY1</accession>
<evidence type="ECO:0000313" key="2">
    <source>
        <dbReference type="EMBL" id="GAE93133.1"/>
    </source>
</evidence>
<dbReference type="eggNOG" id="ENOG5033HR7">
    <property type="taxonomic scope" value="Bacteria"/>
</dbReference>
<sequence length="161" mass="18634">MFKTQVEQQKTDFNNLTDDLQTKAQEELDQIIGMNQKAEKILGIMSMKGLAHGYQNIANNEGRKAFFWNILSIGSLIGLLWFGYEFIIKHDGTMSWTSLISRFILTGVGLTLFTYGAKQATNHRQEERRNRKIELELASLDPYLKDLEEEKRKEVKKKSCK</sequence>
<keyword evidence="1" id="KW-0472">Membrane</keyword>
<dbReference type="Proteomes" id="UP000019102">
    <property type="component" value="Unassembled WGS sequence"/>
</dbReference>
<keyword evidence="3" id="KW-1185">Reference proteome</keyword>
<dbReference type="EMBL" id="BAVS01000009">
    <property type="protein sequence ID" value="GAE93133.1"/>
    <property type="molecule type" value="Genomic_DNA"/>
</dbReference>
<keyword evidence="1" id="KW-1133">Transmembrane helix</keyword>
<reference evidence="2 3" key="1">
    <citation type="journal article" date="2014" name="Genome Announc.">
        <title>Draft Genome Sequence of the Boron-Tolerant and Moderately Halotolerant Bacterium Gracilibacillus boraciitolerans JCM 21714T.</title>
        <authorList>
            <person name="Ahmed I."/>
            <person name="Oshima K."/>
            <person name="Suda W."/>
            <person name="Kitamura K."/>
            <person name="Iida T."/>
            <person name="Ohmori Y."/>
            <person name="Fujiwara T."/>
            <person name="Hattori M."/>
            <person name="Ohkuma M."/>
        </authorList>
    </citation>
    <scope>NUCLEOTIDE SEQUENCE [LARGE SCALE GENOMIC DNA]</scope>
    <source>
        <strain evidence="2 3">JCM 21714</strain>
    </source>
</reference>
<feature type="transmembrane region" description="Helical" evidence="1">
    <location>
        <begin position="96"/>
        <end position="115"/>
    </location>
</feature>
<organism evidence="2 3">
    <name type="scientific">Gracilibacillus boraciitolerans JCM 21714</name>
    <dbReference type="NCBI Taxonomy" id="1298598"/>
    <lineage>
        <taxon>Bacteria</taxon>
        <taxon>Bacillati</taxon>
        <taxon>Bacillota</taxon>
        <taxon>Bacilli</taxon>
        <taxon>Bacillales</taxon>
        <taxon>Bacillaceae</taxon>
        <taxon>Gracilibacillus</taxon>
    </lineage>
</organism>
<evidence type="ECO:0000256" key="1">
    <source>
        <dbReference type="SAM" id="Phobius"/>
    </source>
</evidence>
<dbReference type="OrthoDB" id="1431451at2"/>
<evidence type="ECO:0000313" key="3">
    <source>
        <dbReference type="Proteomes" id="UP000019102"/>
    </source>
</evidence>
<proteinExistence type="predicted"/>
<feature type="transmembrane region" description="Helical" evidence="1">
    <location>
        <begin position="65"/>
        <end position="84"/>
    </location>
</feature>